<feature type="compositionally biased region" description="Polar residues" evidence="1">
    <location>
        <begin position="1"/>
        <end position="16"/>
    </location>
</feature>
<organism evidence="2 3">
    <name type="scientific">Naematelia encephala</name>
    <dbReference type="NCBI Taxonomy" id="71784"/>
    <lineage>
        <taxon>Eukaryota</taxon>
        <taxon>Fungi</taxon>
        <taxon>Dikarya</taxon>
        <taxon>Basidiomycota</taxon>
        <taxon>Agaricomycotina</taxon>
        <taxon>Tremellomycetes</taxon>
        <taxon>Tremellales</taxon>
        <taxon>Naemateliaceae</taxon>
        <taxon>Naematelia</taxon>
    </lineage>
</organism>
<dbReference type="Proteomes" id="UP000193986">
    <property type="component" value="Unassembled WGS sequence"/>
</dbReference>
<comment type="caution">
    <text evidence="2">The sequence shown here is derived from an EMBL/GenBank/DDBJ whole genome shotgun (WGS) entry which is preliminary data.</text>
</comment>
<evidence type="ECO:0000313" key="3">
    <source>
        <dbReference type="Proteomes" id="UP000193986"/>
    </source>
</evidence>
<feature type="compositionally biased region" description="Acidic residues" evidence="1">
    <location>
        <begin position="91"/>
        <end position="100"/>
    </location>
</feature>
<accession>A0A1Y2B0W6</accession>
<gene>
    <name evidence="2" type="ORF">BCR39DRAFT_534731</name>
</gene>
<evidence type="ECO:0000256" key="1">
    <source>
        <dbReference type="SAM" id="MobiDB-lite"/>
    </source>
</evidence>
<dbReference type="EMBL" id="MCFC01000031">
    <property type="protein sequence ID" value="ORY28453.1"/>
    <property type="molecule type" value="Genomic_DNA"/>
</dbReference>
<proteinExistence type="predicted"/>
<dbReference type="AlphaFoldDB" id="A0A1Y2B0W6"/>
<keyword evidence="3" id="KW-1185">Reference proteome</keyword>
<name>A0A1Y2B0W6_9TREE</name>
<reference evidence="2 3" key="1">
    <citation type="submission" date="2016-07" db="EMBL/GenBank/DDBJ databases">
        <title>Pervasive Adenine N6-methylation of Active Genes in Fungi.</title>
        <authorList>
            <consortium name="DOE Joint Genome Institute"/>
            <person name="Mondo S.J."/>
            <person name="Dannebaum R.O."/>
            <person name="Kuo R.C."/>
            <person name="Labutti K."/>
            <person name="Haridas S."/>
            <person name="Kuo A."/>
            <person name="Salamov A."/>
            <person name="Ahrendt S.R."/>
            <person name="Lipzen A."/>
            <person name="Sullivan W."/>
            <person name="Andreopoulos W.B."/>
            <person name="Clum A."/>
            <person name="Lindquist E."/>
            <person name="Daum C."/>
            <person name="Ramamoorthy G.K."/>
            <person name="Gryganskyi A."/>
            <person name="Culley D."/>
            <person name="Magnuson J.K."/>
            <person name="James T.Y."/>
            <person name="O'Malley M.A."/>
            <person name="Stajich J.E."/>
            <person name="Spatafora J.W."/>
            <person name="Visel A."/>
            <person name="Grigoriev I.V."/>
        </authorList>
    </citation>
    <scope>NUCLEOTIDE SEQUENCE [LARGE SCALE GENOMIC DNA]</scope>
    <source>
        <strain evidence="2 3">68-887.2</strain>
    </source>
</reference>
<feature type="compositionally biased region" description="Basic and acidic residues" evidence="1">
    <location>
        <begin position="21"/>
        <end position="33"/>
    </location>
</feature>
<sequence>MSEPGSQTGSSMNQEGSYHWYDSDVDIREDDSQTHYSNESSFDGMDEDESQFGDLNDQRRSDDDVDVQGLSWREGSDVGMSDRGSSISDQVDQEGSDDSVDVLVQGFPPYRPDDLEAFGRSVVALTMAGCAPLFPHHRGRFMDTFRRLQHLVISTLSLHLRTFANREYYTRLAFAGTCNCLSNELSPLNEEMAMMTDVEQVFDYILTTLNGEIRRRELYSGYPNTNPPLQEVRIDSSFLPVSQDASTQDDNHLLIPSVRFPTINSCYSPYSLTLSGNALTDDILRRRINDRNLILKESTMTRMYVDMRRNLRSLVEKYPSIISGPPTTAHRRNFDEEEMRNHLGRLITDEVRVLIAHGDQDGTPISASNLELIGPWLTELRVGSRPGSEETQSSSRVLSMQLYYSTPVPQLISDRLFLRL</sequence>
<evidence type="ECO:0000313" key="2">
    <source>
        <dbReference type="EMBL" id="ORY28453.1"/>
    </source>
</evidence>
<protein>
    <submittedName>
        <fullName evidence="2">Uncharacterized protein</fullName>
    </submittedName>
</protein>
<feature type="region of interest" description="Disordered" evidence="1">
    <location>
        <begin position="1"/>
        <end position="101"/>
    </location>
</feature>
<dbReference type="InParanoid" id="A0A1Y2B0W6"/>